<dbReference type="NCBIfam" id="TIGR02135">
    <property type="entry name" value="phoU_full"/>
    <property type="match status" value="1"/>
</dbReference>
<comment type="subunit">
    <text evidence="3 7">Homodimer.</text>
</comment>
<organism evidence="9 10">
    <name type="scientific">Salipaludibacillus aurantiacus</name>
    <dbReference type="NCBI Taxonomy" id="1601833"/>
    <lineage>
        <taxon>Bacteria</taxon>
        <taxon>Bacillati</taxon>
        <taxon>Bacillota</taxon>
        <taxon>Bacilli</taxon>
        <taxon>Bacillales</taxon>
        <taxon>Bacillaceae</taxon>
    </lineage>
</organism>
<dbReference type="Proteomes" id="UP000198571">
    <property type="component" value="Unassembled WGS sequence"/>
</dbReference>
<dbReference type="EMBL" id="FOGT01000005">
    <property type="protein sequence ID" value="SER92979.1"/>
    <property type="molecule type" value="Genomic_DNA"/>
</dbReference>
<feature type="domain" description="PhoU" evidence="8">
    <location>
        <begin position="21"/>
        <end position="105"/>
    </location>
</feature>
<reference evidence="10" key="1">
    <citation type="submission" date="2016-10" db="EMBL/GenBank/DDBJ databases">
        <authorList>
            <person name="Varghese N."/>
            <person name="Submissions S."/>
        </authorList>
    </citation>
    <scope>NUCLEOTIDE SEQUENCE [LARGE SCALE GENOMIC DNA]</scope>
    <source>
        <strain evidence="10">S9</strain>
    </source>
</reference>
<evidence type="ECO:0000256" key="3">
    <source>
        <dbReference type="ARBA" id="ARBA00011738"/>
    </source>
</evidence>
<dbReference type="InterPro" id="IPR026022">
    <property type="entry name" value="PhoU_dom"/>
</dbReference>
<dbReference type="SUPFAM" id="SSF109755">
    <property type="entry name" value="PhoU-like"/>
    <property type="match status" value="1"/>
</dbReference>
<feature type="domain" description="PhoU" evidence="8">
    <location>
        <begin position="123"/>
        <end position="205"/>
    </location>
</feature>
<accession>A0A1H9T883</accession>
<dbReference type="PANTHER" id="PTHR42930">
    <property type="entry name" value="PHOSPHATE-SPECIFIC TRANSPORT SYSTEM ACCESSORY PROTEIN PHOU"/>
    <property type="match status" value="1"/>
</dbReference>
<name>A0A1H9T883_9BACI</name>
<evidence type="ECO:0000256" key="4">
    <source>
        <dbReference type="ARBA" id="ARBA00022448"/>
    </source>
</evidence>
<dbReference type="GO" id="GO:0006817">
    <property type="term" value="P:phosphate ion transport"/>
    <property type="evidence" value="ECO:0007669"/>
    <property type="project" value="UniProtKB-KW"/>
</dbReference>
<dbReference type="PIRSF" id="PIRSF003107">
    <property type="entry name" value="PhoU"/>
    <property type="match status" value="1"/>
</dbReference>
<dbReference type="Gene3D" id="1.20.58.220">
    <property type="entry name" value="Phosphate transport system protein phou homolog 2, domain 2"/>
    <property type="match status" value="1"/>
</dbReference>
<evidence type="ECO:0000256" key="6">
    <source>
        <dbReference type="ARBA" id="ARBA00022592"/>
    </source>
</evidence>
<evidence type="ECO:0000313" key="10">
    <source>
        <dbReference type="Proteomes" id="UP000198571"/>
    </source>
</evidence>
<comment type="similarity">
    <text evidence="2 7">Belongs to the PhoU family.</text>
</comment>
<evidence type="ECO:0000313" key="9">
    <source>
        <dbReference type="EMBL" id="SER92979.1"/>
    </source>
</evidence>
<gene>
    <name evidence="9" type="ORF">SAMN05518684_105157</name>
</gene>
<keyword evidence="5 7" id="KW-0963">Cytoplasm</keyword>
<evidence type="ECO:0000256" key="7">
    <source>
        <dbReference type="PIRNR" id="PIRNR003107"/>
    </source>
</evidence>
<dbReference type="RefSeq" id="WP_177174235.1">
    <property type="nucleotide sequence ID" value="NZ_FOGT01000005.1"/>
</dbReference>
<dbReference type="GO" id="GO:0030643">
    <property type="term" value="P:intracellular phosphate ion homeostasis"/>
    <property type="evidence" value="ECO:0007669"/>
    <property type="project" value="InterPro"/>
</dbReference>
<protein>
    <recommendedName>
        <fullName evidence="7">Phosphate-specific transport system accessory protein PhoU</fullName>
    </recommendedName>
</protein>
<dbReference type="Pfam" id="PF01895">
    <property type="entry name" value="PhoU"/>
    <property type="match status" value="2"/>
</dbReference>
<evidence type="ECO:0000256" key="1">
    <source>
        <dbReference type="ARBA" id="ARBA00004496"/>
    </source>
</evidence>
<sequence length="217" mass="24706">MGVRTNYETELQNLKGDIGLLSSMVEEGFNKAVKAIVIRDYSALEEIIDRDEEVNRLELEINENATIMIAKQQPVASDLRKVMAALKVASDLERMGDLTVDMAKSALRMDGGLEKNQFKNQLMKLAEMTSIMMKEVLHAYERADILRAQKIAAMDDEVDDYYGDFLKEVIQTASGNEAEDMMQLAFIGRFIERIADYCTNVAEWIIYEVNGRRFDLN</sequence>
<dbReference type="STRING" id="1601833.SAMN05518684_105157"/>
<dbReference type="AlphaFoldDB" id="A0A1H9T883"/>
<dbReference type="GO" id="GO:0005737">
    <property type="term" value="C:cytoplasm"/>
    <property type="evidence" value="ECO:0007669"/>
    <property type="project" value="UniProtKB-SubCell"/>
</dbReference>
<dbReference type="FunFam" id="1.20.58.220:FF:000004">
    <property type="entry name" value="Phosphate-specific transport system accessory protein PhoU"/>
    <property type="match status" value="1"/>
</dbReference>
<keyword evidence="4 7" id="KW-0813">Transport</keyword>
<comment type="subcellular location">
    <subcellularLocation>
        <location evidence="1 7">Cytoplasm</location>
    </subcellularLocation>
</comment>
<dbReference type="InterPro" id="IPR038078">
    <property type="entry name" value="PhoU-like_sf"/>
</dbReference>
<proteinExistence type="inferred from homology"/>
<keyword evidence="6 7" id="KW-0592">Phosphate transport</keyword>
<evidence type="ECO:0000256" key="5">
    <source>
        <dbReference type="ARBA" id="ARBA00022490"/>
    </source>
</evidence>
<comment type="function">
    <text evidence="7">Plays a role in the regulation of phosphate uptake.</text>
</comment>
<dbReference type="InterPro" id="IPR028366">
    <property type="entry name" value="PhoU"/>
</dbReference>
<dbReference type="GO" id="GO:0045936">
    <property type="term" value="P:negative regulation of phosphate metabolic process"/>
    <property type="evidence" value="ECO:0007669"/>
    <property type="project" value="InterPro"/>
</dbReference>
<keyword evidence="10" id="KW-1185">Reference proteome</keyword>
<evidence type="ECO:0000256" key="2">
    <source>
        <dbReference type="ARBA" id="ARBA00008107"/>
    </source>
</evidence>
<dbReference type="PANTHER" id="PTHR42930:SF3">
    <property type="entry name" value="PHOSPHATE-SPECIFIC TRANSPORT SYSTEM ACCESSORY PROTEIN PHOU"/>
    <property type="match status" value="1"/>
</dbReference>
<evidence type="ECO:0000259" key="8">
    <source>
        <dbReference type="Pfam" id="PF01895"/>
    </source>
</evidence>